<keyword evidence="3" id="KW-1185">Reference proteome</keyword>
<dbReference type="KEGG" id="ceh:CEW89_10105"/>
<dbReference type="EMBL" id="CP022196">
    <property type="protein sequence ID" value="ATG47884.1"/>
    <property type="molecule type" value="Genomic_DNA"/>
</dbReference>
<evidence type="ECO:0000313" key="3">
    <source>
        <dbReference type="Proteomes" id="UP000217935"/>
    </source>
</evidence>
<accession>A0A291GCW0</accession>
<dbReference type="OrthoDB" id="9810895at2"/>
<name>A0A291GCW0_9RHOB</name>
<evidence type="ECO:0000313" key="2">
    <source>
        <dbReference type="EMBL" id="ATG47884.1"/>
    </source>
</evidence>
<sequence length="105" mass="10972">MEKTMHTALLASLTSTALLCTAPALAQDNCAARDQVLDRLAQTYGETRQSIGLAPNNGVVEVFASEATGTWTILFTRPDGLSCLIASGQAYETLATAPVAKGDDV</sequence>
<evidence type="ECO:0000256" key="1">
    <source>
        <dbReference type="SAM" id="SignalP"/>
    </source>
</evidence>
<evidence type="ECO:0008006" key="4">
    <source>
        <dbReference type="Google" id="ProtNLM"/>
    </source>
</evidence>
<dbReference type="Proteomes" id="UP000217935">
    <property type="component" value="Chromosome"/>
</dbReference>
<proteinExistence type="predicted"/>
<protein>
    <recommendedName>
        <fullName evidence="4">Lipoprotein</fullName>
    </recommendedName>
</protein>
<organism evidence="2 3">
    <name type="scientific">Celeribacter ethanolicus</name>
    <dbReference type="NCBI Taxonomy" id="1758178"/>
    <lineage>
        <taxon>Bacteria</taxon>
        <taxon>Pseudomonadati</taxon>
        <taxon>Pseudomonadota</taxon>
        <taxon>Alphaproteobacteria</taxon>
        <taxon>Rhodobacterales</taxon>
        <taxon>Roseobacteraceae</taxon>
        <taxon>Celeribacter</taxon>
    </lineage>
</organism>
<keyword evidence="1" id="KW-0732">Signal</keyword>
<feature type="signal peptide" evidence="1">
    <location>
        <begin position="1"/>
        <end position="26"/>
    </location>
</feature>
<gene>
    <name evidence="2" type="ORF">CEW89_10105</name>
</gene>
<dbReference type="STRING" id="1758178.GCA_001550095_03330"/>
<dbReference type="AlphaFoldDB" id="A0A291GCW0"/>
<reference evidence="2 3" key="1">
    <citation type="submission" date="2017-06" db="EMBL/GenBank/DDBJ databases">
        <title>Celeribacter sp. TSPH2 complete genome sequence.</title>
        <authorList>
            <person name="Woo J.-H."/>
            <person name="Kim H.-S."/>
        </authorList>
    </citation>
    <scope>NUCLEOTIDE SEQUENCE [LARGE SCALE GENOMIC DNA]</scope>
    <source>
        <strain evidence="2 3">TSPH2</strain>
    </source>
</reference>
<feature type="chain" id="PRO_5012696819" description="Lipoprotein" evidence="1">
    <location>
        <begin position="27"/>
        <end position="105"/>
    </location>
</feature>